<sequence length="319" mass="34549">MAAASRSPALALLCASLLMLASAAASGDVLPMMNRFHAWRAAHNRTYATAEERRHRFQVYRRNLSYELGENQFTDLTSDEFLTAHTMPPGQVLAAREAVARLLINSTRAGAGLVAEGGGGGNGSYSGDAFGQVPYSVDWRTSGAVTPVKHQMTCGSCWAFKAVVSIESLYKLRTGRLVSLSEQELVDCNRTPPDSDLQDQCRRGRIRVGWIRSAAAVARPHSALHARRPVVVTINADTFQHYMGGVLSGPCDAGTNHAVTVVGYGADAGGHRYWIVENSWGDGWGEGGCVRMEARPGQGRLVRHRQHALLPGDVSSRHR</sequence>
<organism evidence="6 7">
    <name type="scientific">Panicum virgatum</name>
    <name type="common">Blackwell switchgrass</name>
    <dbReference type="NCBI Taxonomy" id="38727"/>
    <lineage>
        <taxon>Eukaryota</taxon>
        <taxon>Viridiplantae</taxon>
        <taxon>Streptophyta</taxon>
        <taxon>Embryophyta</taxon>
        <taxon>Tracheophyta</taxon>
        <taxon>Spermatophyta</taxon>
        <taxon>Magnoliopsida</taxon>
        <taxon>Liliopsida</taxon>
        <taxon>Poales</taxon>
        <taxon>Poaceae</taxon>
        <taxon>PACMAD clade</taxon>
        <taxon>Panicoideae</taxon>
        <taxon>Panicodae</taxon>
        <taxon>Paniceae</taxon>
        <taxon>Panicinae</taxon>
        <taxon>Panicum</taxon>
        <taxon>Panicum sect. Hiantes</taxon>
    </lineage>
</organism>
<evidence type="ECO:0000313" key="6">
    <source>
        <dbReference type="EMBL" id="KAG2601758.1"/>
    </source>
</evidence>
<evidence type="ECO:0000259" key="5">
    <source>
        <dbReference type="SMART" id="SM00848"/>
    </source>
</evidence>
<dbReference type="AlphaFoldDB" id="A0A8T0SWT5"/>
<feature type="chain" id="PRO_5035720597" evidence="3">
    <location>
        <begin position="26"/>
        <end position="319"/>
    </location>
</feature>
<evidence type="ECO:0000259" key="4">
    <source>
        <dbReference type="SMART" id="SM00645"/>
    </source>
</evidence>
<keyword evidence="7" id="KW-1185">Reference proteome</keyword>
<dbReference type="InterPro" id="IPR038765">
    <property type="entry name" value="Papain-like_cys_pep_sf"/>
</dbReference>
<dbReference type="Pfam" id="PF08246">
    <property type="entry name" value="Inhibitor_I29"/>
    <property type="match status" value="1"/>
</dbReference>
<dbReference type="SMART" id="SM00848">
    <property type="entry name" value="Inhibitor_I29"/>
    <property type="match status" value="1"/>
</dbReference>
<feature type="signal peptide" evidence="3">
    <location>
        <begin position="1"/>
        <end position="25"/>
    </location>
</feature>
<dbReference type="Pfam" id="PF00112">
    <property type="entry name" value="Peptidase_C1"/>
    <property type="match status" value="2"/>
</dbReference>
<evidence type="ECO:0000256" key="1">
    <source>
        <dbReference type="ARBA" id="ARBA00008455"/>
    </source>
</evidence>
<dbReference type="InterPro" id="IPR039417">
    <property type="entry name" value="Peptidase_C1A_papain-like"/>
</dbReference>
<dbReference type="SMART" id="SM00645">
    <property type="entry name" value="Pept_C1"/>
    <property type="match status" value="1"/>
</dbReference>
<dbReference type="SUPFAM" id="SSF54001">
    <property type="entry name" value="Cysteine proteinases"/>
    <property type="match status" value="1"/>
</dbReference>
<evidence type="ECO:0000313" key="7">
    <source>
        <dbReference type="Proteomes" id="UP000823388"/>
    </source>
</evidence>
<protein>
    <submittedName>
        <fullName evidence="6">Uncharacterized protein</fullName>
    </submittedName>
</protein>
<dbReference type="Proteomes" id="UP000823388">
    <property type="component" value="Chromosome 5K"/>
</dbReference>
<proteinExistence type="inferred from homology"/>
<gene>
    <name evidence="6" type="ORF">PVAP13_5KG616207</name>
</gene>
<dbReference type="EMBL" id="CM029045">
    <property type="protein sequence ID" value="KAG2601758.1"/>
    <property type="molecule type" value="Genomic_DNA"/>
</dbReference>
<dbReference type="GO" id="GO:0008234">
    <property type="term" value="F:cysteine-type peptidase activity"/>
    <property type="evidence" value="ECO:0007669"/>
    <property type="project" value="InterPro"/>
</dbReference>
<dbReference type="InterPro" id="IPR013201">
    <property type="entry name" value="Prot_inhib_I29"/>
</dbReference>
<comment type="similarity">
    <text evidence="1">Belongs to the peptidase C1 family.</text>
</comment>
<dbReference type="InterPro" id="IPR025660">
    <property type="entry name" value="Pept_his_AS"/>
</dbReference>
<evidence type="ECO:0000256" key="2">
    <source>
        <dbReference type="ARBA" id="ARBA00023157"/>
    </source>
</evidence>
<reference evidence="6" key="1">
    <citation type="submission" date="2020-05" db="EMBL/GenBank/DDBJ databases">
        <title>WGS assembly of Panicum virgatum.</title>
        <authorList>
            <person name="Lovell J.T."/>
            <person name="Jenkins J."/>
            <person name="Shu S."/>
            <person name="Juenger T.E."/>
            <person name="Schmutz J."/>
        </authorList>
    </citation>
    <scope>NUCLEOTIDE SEQUENCE</scope>
    <source>
        <strain evidence="6">AP13</strain>
    </source>
</reference>
<dbReference type="PRINTS" id="PR00705">
    <property type="entry name" value="PAPAIN"/>
</dbReference>
<keyword evidence="3" id="KW-0732">Signal</keyword>
<dbReference type="CDD" id="cd02248">
    <property type="entry name" value="Peptidase_C1A"/>
    <property type="match status" value="1"/>
</dbReference>
<feature type="domain" description="Peptidase C1A papain C-terminal" evidence="4">
    <location>
        <begin position="133"/>
        <end position="309"/>
    </location>
</feature>
<dbReference type="PANTHER" id="PTHR12411">
    <property type="entry name" value="CYSTEINE PROTEASE FAMILY C1-RELATED"/>
    <property type="match status" value="1"/>
</dbReference>
<comment type="caution">
    <text evidence="6">The sequence shown here is derived from an EMBL/GenBank/DDBJ whole genome shotgun (WGS) entry which is preliminary data.</text>
</comment>
<evidence type="ECO:0000256" key="3">
    <source>
        <dbReference type="SAM" id="SignalP"/>
    </source>
</evidence>
<name>A0A8T0SWT5_PANVG</name>
<dbReference type="InterPro" id="IPR000668">
    <property type="entry name" value="Peptidase_C1A_C"/>
</dbReference>
<dbReference type="GO" id="GO:0006508">
    <property type="term" value="P:proteolysis"/>
    <property type="evidence" value="ECO:0007669"/>
    <property type="project" value="InterPro"/>
</dbReference>
<keyword evidence="2" id="KW-1015">Disulfide bond</keyword>
<feature type="domain" description="Cathepsin propeptide inhibitor" evidence="5">
    <location>
        <begin position="36"/>
        <end position="81"/>
    </location>
</feature>
<dbReference type="InterPro" id="IPR013128">
    <property type="entry name" value="Peptidase_C1A"/>
</dbReference>
<accession>A0A8T0SWT5</accession>
<dbReference type="PROSITE" id="PS00639">
    <property type="entry name" value="THIOL_PROTEASE_HIS"/>
    <property type="match status" value="1"/>
</dbReference>
<dbReference type="Gene3D" id="3.90.70.10">
    <property type="entry name" value="Cysteine proteinases"/>
    <property type="match status" value="2"/>
</dbReference>